<dbReference type="Proteomes" id="UP000216852">
    <property type="component" value="Unassembled WGS sequence"/>
</dbReference>
<keyword evidence="3" id="KW-1185">Reference proteome</keyword>
<organism evidence="2 3">
    <name type="scientific">Terribacillus saccharophilus</name>
    <dbReference type="NCBI Taxonomy" id="361277"/>
    <lineage>
        <taxon>Bacteria</taxon>
        <taxon>Bacillati</taxon>
        <taxon>Bacillota</taxon>
        <taxon>Bacilli</taxon>
        <taxon>Bacillales</taxon>
        <taxon>Bacillaceae</taxon>
        <taxon>Terribacillus</taxon>
    </lineage>
</organism>
<gene>
    <name evidence="2" type="ORF">CHH48_18880</name>
</gene>
<evidence type="ECO:0000313" key="3">
    <source>
        <dbReference type="Proteomes" id="UP000216852"/>
    </source>
</evidence>
<name>A0ABX4GTB5_9BACI</name>
<proteinExistence type="predicted"/>
<accession>A0ABX4GTB5</accession>
<dbReference type="EMBL" id="NPBJ01000044">
    <property type="protein sequence ID" value="PAD98112.1"/>
    <property type="molecule type" value="Genomic_DNA"/>
</dbReference>
<dbReference type="NCBIfam" id="TIGR01725">
    <property type="entry name" value="phge_HK97_gp10"/>
    <property type="match status" value="1"/>
</dbReference>
<comment type="caution">
    <text evidence="2">The sequence shown here is derived from an EMBL/GenBank/DDBJ whole genome shotgun (WGS) entry which is preliminary data.</text>
</comment>
<reference evidence="2 3" key="1">
    <citation type="submission" date="2017-07" db="EMBL/GenBank/DDBJ databases">
        <title>Isolation and whole genome analysis of endospore-forming bacteria from heroin.</title>
        <authorList>
            <person name="Kalinowski J."/>
            <person name="Ahrens B."/>
            <person name="Al-Dilaimi A."/>
            <person name="Winkler A."/>
            <person name="Wibberg D."/>
            <person name="Schleenbecker U."/>
            <person name="Ruckert C."/>
            <person name="Wolfel R."/>
            <person name="Grass G."/>
        </authorList>
    </citation>
    <scope>NUCLEOTIDE SEQUENCE [LARGE SCALE GENOMIC DNA]</scope>
    <source>
        <strain evidence="2 3">7517-1</strain>
    </source>
</reference>
<dbReference type="InterPro" id="IPR010064">
    <property type="entry name" value="HK97-gp10_tail"/>
</dbReference>
<evidence type="ECO:0008006" key="4">
    <source>
        <dbReference type="Google" id="ProtNLM"/>
    </source>
</evidence>
<dbReference type="RefSeq" id="WP_095220836.1">
    <property type="nucleotide sequence ID" value="NZ_NPBJ01000044.1"/>
</dbReference>
<evidence type="ECO:0000256" key="1">
    <source>
        <dbReference type="SAM" id="MobiDB-lite"/>
    </source>
</evidence>
<feature type="region of interest" description="Disordered" evidence="1">
    <location>
        <begin position="41"/>
        <end position="62"/>
    </location>
</feature>
<evidence type="ECO:0000313" key="2">
    <source>
        <dbReference type="EMBL" id="PAD98112.1"/>
    </source>
</evidence>
<protein>
    <recommendedName>
        <fullName evidence="4">Phage protein, HK97 gp10 family</fullName>
    </recommendedName>
</protein>
<sequence>MSIEFSGLNELDKNLRKLAVSEKKIRNRAIRKAGEAFAERLERNTPVDRETERKGSHVHMKDDVQISGVNQDGIISVGYGKETHWRVHFAETGTIKQRPQGFIQQTEEEMQDRILEIMQAEIRKGLGL</sequence>
<dbReference type="Pfam" id="PF04883">
    <property type="entry name" value="HK97-gp10_like"/>
    <property type="match status" value="1"/>
</dbReference>